<dbReference type="Gene3D" id="3.40.1090.10">
    <property type="entry name" value="Cytosolic phospholipase A2 catalytic domain"/>
    <property type="match status" value="2"/>
</dbReference>
<dbReference type="PANTHER" id="PTHR46394">
    <property type="entry name" value="ANNEXIN"/>
    <property type="match status" value="1"/>
</dbReference>
<sequence length="304" mass="34378">MKADAVFEGGGVRGIGHVGAVTFLEKQGYHWNKLAGTSAGSIIAALLASGYSGQELSSIMHQMDYKRVPGKNWVESIPVVGKGIAVWRELGIYDNDYLENFIENLLVKKKIYSFADLPEDNLKIIASDVTDGRMIVFPDDLNYYGVSKDKMSIAKAVRMSCTIPLFFKPVKWVTNKKSCYVVDGGLLSNYPVDIFDRKDGLPRWPTFGFRLSQENISATSVNIDRPISYGRAIVQTMAQAHDMRHVDKHSEVRTIFIPTETVTSTQFSLSESEQKFLYEAGYNAAKKFFRTWNFDEYKQQYRRG</sequence>
<evidence type="ECO:0000256" key="2">
    <source>
        <dbReference type="PROSITE-ProRule" id="PRU01161"/>
    </source>
</evidence>
<feature type="active site" description="Nucleophile" evidence="2">
    <location>
        <position position="38"/>
    </location>
</feature>
<dbReference type="InterPro" id="IPR002641">
    <property type="entry name" value="PNPLA_dom"/>
</dbReference>
<feature type="domain" description="PNPLA" evidence="3">
    <location>
        <begin position="5"/>
        <end position="196"/>
    </location>
</feature>
<dbReference type="SUPFAM" id="SSF52151">
    <property type="entry name" value="FabD/lysophospholipase-like"/>
    <property type="match status" value="1"/>
</dbReference>
<evidence type="ECO:0000313" key="4">
    <source>
        <dbReference type="EMBL" id="BAV13194.1"/>
    </source>
</evidence>
<protein>
    <submittedName>
        <fullName evidence="4">Patatin</fullName>
    </submittedName>
</protein>
<keyword evidence="2" id="KW-0442">Lipid degradation</keyword>
<keyword evidence="1 2" id="KW-0443">Lipid metabolism</keyword>
<reference evidence="4" key="1">
    <citation type="submission" date="2009-04" db="EMBL/GenBank/DDBJ databases">
        <title>Clostridium cellulovorans cellulosomal and noncellulosomal genes.</title>
        <authorList>
            <person name="Tamaru Y."/>
        </authorList>
    </citation>
    <scope>NUCLEOTIDE SEQUENCE</scope>
</reference>
<feature type="short sequence motif" description="DGA/G" evidence="2">
    <location>
        <begin position="183"/>
        <end position="185"/>
    </location>
</feature>
<dbReference type="GO" id="GO:0016042">
    <property type="term" value="P:lipid catabolic process"/>
    <property type="evidence" value="ECO:0007669"/>
    <property type="project" value="UniProtKB-UniRule"/>
</dbReference>
<dbReference type="PANTHER" id="PTHR46394:SF1">
    <property type="entry name" value="PNPLA DOMAIN-CONTAINING PROTEIN"/>
    <property type="match status" value="1"/>
</dbReference>
<dbReference type="EMBL" id="AB499295">
    <property type="protein sequence ID" value="BAV13194.1"/>
    <property type="molecule type" value="Genomic_DNA"/>
</dbReference>
<gene>
    <name evidence="4" type="primary">Pat2</name>
</gene>
<feature type="active site" description="Proton acceptor" evidence="2">
    <location>
        <position position="183"/>
    </location>
</feature>
<dbReference type="Pfam" id="PF01734">
    <property type="entry name" value="Patatin"/>
    <property type="match status" value="1"/>
</dbReference>
<dbReference type="AlphaFoldDB" id="A0A173N030"/>
<feature type="short sequence motif" description="GXSXG" evidence="2">
    <location>
        <begin position="36"/>
        <end position="40"/>
    </location>
</feature>
<organism evidence="4">
    <name type="scientific">Clostridium cellulovorans</name>
    <dbReference type="NCBI Taxonomy" id="1493"/>
    <lineage>
        <taxon>Bacteria</taxon>
        <taxon>Bacillati</taxon>
        <taxon>Bacillota</taxon>
        <taxon>Clostridia</taxon>
        <taxon>Eubacteriales</taxon>
        <taxon>Clostridiaceae</taxon>
        <taxon>Clostridium</taxon>
    </lineage>
</organism>
<dbReference type="GO" id="GO:0016787">
    <property type="term" value="F:hydrolase activity"/>
    <property type="evidence" value="ECO:0007669"/>
    <property type="project" value="UniProtKB-UniRule"/>
</dbReference>
<proteinExistence type="predicted"/>
<name>A0A173N030_CLOCL</name>
<feature type="short sequence motif" description="GXGXXG" evidence="2">
    <location>
        <begin position="9"/>
        <end position="14"/>
    </location>
</feature>
<dbReference type="InterPro" id="IPR016035">
    <property type="entry name" value="Acyl_Trfase/lysoPLipase"/>
</dbReference>
<dbReference type="InterPro" id="IPR052580">
    <property type="entry name" value="Lipid_Hydrolase"/>
</dbReference>
<evidence type="ECO:0000259" key="3">
    <source>
        <dbReference type="PROSITE" id="PS51635"/>
    </source>
</evidence>
<dbReference type="PROSITE" id="PS51635">
    <property type="entry name" value="PNPLA"/>
    <property type="match status" value="1"/>
</dbReference>
<accession>A0A173N030</accession>
<evidence type="ECO:0000256" key="1">
    <source>
        <dbReference type="ARBA" id="ARBA00023098"/>
    </source>
</evidence>
<dbReference type="OMA" id="LPWDYRR"/>
<dbReference type="CDD" id="cd07207">
    <property type="entry name" value="Pat_ExoU_VipD_like"/>
    <property type="match status" value="1"/>
</dbReference>
<keyword evidence="2" id="KW-0378">Hydrolase</keyword>